<feature type="compositionally biased region" description="Basic and acidic residues" evidence="2">
    <location>
        <begin position="1970"/>
        <end position="1996"/>
    </location>
</feature>
<feature type="region of interest" description="Disordered" evidence="2">
    <location>
        <begin position="2311"/>
        <end position="2373"/>
    </location>
</feature>
<dbReference type="Gene3D" id="1.25.10.10">
    <property type="entry name" value="Leucine-rich Repeat Variant"/>
    <property type="match status" value="1"/>
</dbReference>
<organism evidence="3 4">
    <name type="scientific">Cymbomonas tetramitiformis</name>
    <dbReference type="NCBI Taxonomy" id="36881"/>
    <lineage>
        <taxon>Eukaryota</taxon>
        <taxon>Viridiplantae</taxon>
        <taxon>Chlorophyta</taxon>
        <taxon>Pyramimonadophyceae</taxon>
        <taxon>Pyramimonadales</taxon>
        <taxon>Pyramimonadaceae</taxon>
        <taxon>Cymbomonas</taxon>
    </lineage>
</organism>
<dbReference type="PROSITE" id="PS50176">
    <property type="entry name" value="ARM_REPEAT"/>
    <property type="match status" value="1"/>
</dbReference>
<feature type="region of interest" description="Disordered" evidence="2">
    <location>
        <begin position="1515"/>
        <end position="1536"/>
    </location>
</feature>
<feature type="region of interest" description="Disordered" evidence="2">
    <location>
        <begin position="411"/>
        <end position="435"/>
    </location>
</feature>
<name>A0AAE0BBZ9_9CHLO</name>
<dbReference type="SUPFAM" id="SSF48371">
    <property type="entry name" value="ARM repeat"/>
    <property type="match status" value="2"/>
</dbReference>
<dbReference type="Proteomes" id="UP001190700">
    <property type="component" value="Unassembled WGS sequence"/>
</dbReference>
<feature type="region of interest" description="Disordered" evidence="2">
    <location>
        <begin position="1"/>
        <end position="26"/>
    </location>
</feature>
<evidence type="ECO:0000256" key="1">
    <source>
        <dbReference type="PROSITE-ProRule" id="PRU00259"/>
    </source>
</evidence>
<keyword evidence="4" id="KW-1185">Reference proteome</keyword>
<feature type="compositionally biased region" description="Basic and acidic residues" evidence="2">
    <location>
        <begin position="1515"/>
        <end position="1528"/>
    </location>
</feature>
<feature type="region of interest" description="Disordered" evidence="2">
    <location>
        <begin position="1970"/>
        <end position="1998"/>
    </location>
</feature>
<accession>A0AAE0BBZ9</accession>
<feature type="compositionally biased region" description="Basic and acidic residues" evidence="2">
    <location>
        <begin position="2356"/>
        <end position="2365"/>
    </location>
</feature>
<evidence type="ECO:0000256" key="2">
    <source>
        <dbReference type="SAM" id="MobiDB-lite"/>
    </source>
</evidence>
<feature type="region of interest" description="Disordered" evidence="2">
    <location>
        <begin position="1394"/>
        <end position="1454"/>
    </location>
</feature>
<feature type="compositionally biased region" description="Polar residues" evidence="2">
    <location>
        <begin position="2311"/>
        <end position="2324"/>
    </location>
</feature>
<evidence type="ECO:0000313" key="4">
    <source>
        <dbReference type="Proteomes" id="UP001190700"/>
    </source>
</evidence>
<proteinExistence type="predicted"/>
<dbReference type="InterPro" id="IPR016024">
    <property type="entry name" value="ARM-type_fold"/>
</dbReference>
<feature type="compositionally biased region" description="Basic and acidic residues" evidence="2">
    <location>
        <begin position="2337"/>
        <end position="2347"/>
    </location>
</feature>
<reference evidence="3 4" key="1">
    <citation type="journal article" date="2015" name="Genome Biol. Evol.">
        <title>Comparative Genomics of a Bacterivorous Green Alga Reveals Evolutionary Causalities and Consequences of Phago-Mixotrophic Mode of Nutrition.</title>
        <authorList>
            <person name="Burns J.A."/>
            <person name="Paasch A."/>
            <person name="Narechania A."/>
            <person name="Kim E."/>
        </authorList>
    </citation>
    <scope>NUCLEOTIDE SEQUENCE [LARGE SCALE GENOMIC DNA]</scope>
    <source>
        <strain evidence="3 4">PLY_AMNH</strain>
    </source>
</reference>
<protein>
    <submittedName>
        <fullName evidence="3">Uncharacterized protein</fullName>
    </submittedName>
</protein>
<dbReference type="EMBL" id="LGRX02035626">
    <property type="protein sequence ID" value="KAK3233801.1"/>
    <property type="molecule type" value="Genomic_DNA"/>
</dbReference>
<evidence type="ECO:0000313" key="3">
    <source>
        <dbReference type="EMBL" id="KAK3233801.1"/>
    </source>
</evidence>
<feature type="repeat" description="ARM" evidence="1">
    <location>
        <begin position="1155"/>
        <end position="1198"/>
    </location>
</feature>
<comment type="caution">
    <text evidence="3">The sequence shown here is derived from an EMBL/GenBank/DDBJ whole genome shotgun (WGS) entry which is preliminary data.</text>
</comment>
<feature type="compositionally biased region" description="Polar residues" evidence="2">
    <location>
        <begin position="1411"/>
        <end position="1420"/>
    </location>
</feature>
<feature type="region of interest" description="Disordered" evidence="2">
    <location>
        <begin position="531"/>
        <end position="562"/>
    </location>
</feature>
<dbReference type="InterPro" id="IPR011989">
    <property type="entry name" value="ARM-like"/>
</dbReference>
<dbReference type="InterPro" id="IPR000225">
    <property type="entry name" value="Armadillo"/>
</dbReference>
<gene>
    <name evidence="3" type="ORF">CYMTET_55913</name>
</gene>
<feature type="compositionally biased region" description="Low complexity" evidence="2">
    <location>
        <begin position="425"/>
        <end position="435"/>
    </location>
</feature>
<sequence length="2373" mass="262710">MADSKGNGRPNRKLKISDTQTDGVNPTVPVKRKAVQSMQNISIASYIAEQGGHGIPFHIYFLTMLKRKSKKMREGEGVRVRRSELPLADIVSSFSADFCTAASPIDSRNFKYSSDPLMADMDLASSLRAPHVRNMSTEASRVSWTAESEESTQALTVQYGCTEPAHTLTENQFVSLPVEKKRTTLTDIKHGLGRMIGCKENDWEFLSQEKDGRRYLVTYQAFKIHLWHIFTYADVRLKGVKRYGHHQHNDYDQLRCEAVDDETFGHLVSNRPWNVVDRLHHLSEFLQAKLNSGHRRCVYEGSHQLWELSVNKANHRKVIFTKACLKSLVRSVHNTKLAFLSKGKKEPEGEGATLSSGVCAMGALWSLGISKAMRGSLTSIAHHAHDSEEDEEDDSNVVAALVGILEMTMGPKRQPVSSHRDSPVEGAEANGSASGGTFFLTGTGDLGASVGGSGEAGGEGLEDAWMDEYTTDMRDQLQVFSLGTLAVLMTDGLLRQVALPLWRPPRPLGLSQLLAMQRAFLMTMPPLVSRPKHLAGPGRTGRHPSRLAGASGGSQGARHAGESRVGATKVLMTLMPSMSLLLEFASGRPDESTKPRWKGRKLGVAAEIICSMLIRDSTVRCTFASSGGFPNLMPLLHSLEVHVRLCASTAMALYSTDATAITALSAIDTSVIMRELLQSCMDADSILDEAFEQGENEKSGPREIGKVSAVLEASARALWGTSAATVKGTMIPVDVLHALCAFVIDLCDTRLPVGTSLYSFGGCLAVLASHRETAQLMIQSSNPQEGPEMALKCILAAPTIHPSLLSNVTPKCGMAQAAAAAAVGFLASHYREDIPEGCLHTLHSRRLVQKDAITQLCSVVPLVVKDEAPEMTDAVCSAIMYLCTAAAVMTPEDVMKVVELLDTVRERTVDGSQWLMAGMWLMARHDRLRDILLERTTAVWSTLEVVRWWESKLVQATDREASVVKMAEFAIAALWLLNVGREDPTPQVERVYVAQPENVWTVPEKQPVFEATGPPAMSQSIIDLLLKMMQLPLLADVHSKVCLLAVSMSWSLCVLDGGLEAYLIGQQGVEILRDIAGRTDAEVLLRQRAGGHLLALTRREGSRALIGETMRGIEKVHVTMVNAVDAGLDLRQAGAKGMAFLSRQQVSKAPLARQGGISALLKLLRSVGPGLVRTFTLYALLNLSTNRHNQVLIAANGLNLLLDIKRHISGKAAREVVTSPGKKRTGDKLPVWEQLSDASKREAAMANQAQEVQDALQAEGTIITGILYNLASNPENRTKFYRTELRTKDYEARVESARLARKEFENPDNAIYTPGSITSRPQSSSHREKFDTWATEAFGPDAWEAEKQRNPSIRMWESQARYAAWNARIALPDTQRKLQQSLYSLWQDDPKLKKLQSSRGRPPTAAPPSQPNSRLSTPRTNAARFEVPPPPVMKTEVPRESLVPDTPEPVQPVVPKALPEKGVAEKKRNTASTKTRFVDMSKGSKLWRTACHADMLARRQAALIQAKRAEKLAKKKQAEAQKTAEHQAARNASNQPWMPDVTGYVLPAQPVAPQVKARQMLHTDRPLREKLKLNKAALEVAAAAARDQLGVNGGHAPRPLQVEDHSFLEDVTVAPELPASENQERPLTVLLSQHPDGRATPEPGQVLTNPVEVAIGTRHPRNTYSFREGAGTTEHALTNRVTVFEHIPGCKCCEGIYPHYKLPNGKLVHYFQREKNLADEANVEIDDPPLRPTCLELALQDKLPDASILKELAVASDLHIVFKPIPALAEIPEQHLLLVEDPADFSKTQFANLRQTNPMFLIVKEPYTKVEIEDMPAAPEPKWTLPTSIFAPRMRESDQKGFFNTYRVQLKRFNKDWTNAAKEGMHHMIKYECERGFIRGATAEEFAKGIMADPEKEIEEVRAQFREQLTTLFMLYDYFACLGYDGSKSAAGLQIQMSEFMELIAYCKIPDDMTKCSSSVCERLFREANKESKTGGGSGKERVRSHVTKDKEREESSTSLMRSEFIEVMLRIAVIKFGRGTTTQDVSTSMEIFIKECIVHPIIAEVPIKGHIHISEALIDANEFREQRLYNREVDMVLTEYFSMLMAAYYFILSDLPANEKAKEKPTIRGEIQGMRGMTIYNWCTFCSNMGLLHEEEDVGTQLLGGAAKQISYEGYYLSHKDVAVIFCQSRLHIVDEVKDADAGYHATIVDFLEMIGRVADVLSMPTEADIKSKGHRSLKDYHTLISNGLDRPLPRRLSSGFLGQSERSLSEKLKLLFERIEPKLVAFVTMTKAECHKWRNSLAASTLPEPEIPAVAEEDASIINMIQNQEGKISNESNQQTMKSLRQRSSQVLLQQEKEETMKAGEARPTTGRMGDQEMSDRASDAPSEASP</sequence>